<reference evidence="5 7" key="2">
    <citation type="submission" date="2023-01" db="EMBL/GenBank/DDBJ databases">
        <title>Trichodesmium-associated heterotrophic epibiont bacteria.</title>
        <authorList>
            <person name="Cleveland C.S."/>
            <person name="Webb E.A."/>
        </authorList>
    </citation>
    <scope>NUCLEOTIDE SEQUENCE [LARGE SCALE GENOMIC DNA]</scope>
    <source>
        <strain evidence="5 7">USCH2</strain>
    </source>
</reference>
<proteinExistence type="inferred from homology"/>
<name>A0A0P7DLY0_9GAMM</name>
<dbReference type="EMBL" id="JAQPZS010000008">
    <property type="protein sequence ID" value="MEJ6496463.1"/>
    <property type="molecule type" value="Genomic_DNA"/>
</dbReference>
<reference evidence="4 6" key="1">
    <citation type="submission" date="2015-09" db="EMBL/GenBank/DDBJ databases">
        <title>Draft Genome Sequence of Pseudoalteromonas lipolytica UCD-48B.</title>
        <authorList>
            <person name="Krusor M."/>
            <person name="Coil D.A."/>
            <person name="Lang J.M."/>
            <person name="Eisen J.A."/>
            <person name="Alexiev A."/>
        </authorList>
    </citation>
    <scope>NUCLEOTIDE SEQUENCE [LARGE SCALE GENOMIC DNA]</scope>
    <source>
        <strain evidence="4 6">UCD-48B</strain>
    </source>
</reference>
<feature type="region of interest" description="Disordered" evidence="2">
    <location>
        <begin position="43"/>
        <end position="65"/>
    </location>
</feature>
<evidence type="ECO:0000313" key="6">
    <source>
        <dbReference type="Proteomes" id="UP000050378"/>
    </source>
</evidence>
<dbReference type="Pfam" id="PF05532">
    <property type="entry name" value="CsbD"/>
    <property type="match status" value="1"/>
</dbReference>
<organism evidence="4 6">
    <name type="scientific">Pseudoalteromonas lipolytica</name>
    <dbReference type="NCBI Taxonomy" id="570156"/>
    <lineage>
        <taxon>Bacteria</taxon>
        <taxon>Pseudomonadati</taxon>
        <taxon>Pseudomonadota</taxon>
        <taxon>Gammaproteobacteria</taxon>
        <taxon>Alteromonadales</taxon>
        <taxon>Pseudoalteromonadaceae</taxon>
        <taxon>Pseudoalteromonas</taxon>
    </lineage>
</organism>
<dbReference type="InterPro" id="IPR036629">
    <property type="entry name" value="YjbJ_sf"/>
</dbReference>
<evidence type="ECO:0000256" key="1">
    <source>
        <dbReference type="ARBA" id="ARBA00009129"/>
    </source>
</evidence>
<dbReference type="STRING" id="570156.AOG27_17570"/>
<dbReference type="AlphaFoldDB" id="A0A0P7DLY0"/>
<comment type="similarity">
    <text evidence="1">Belongs to the UPF0337 (CsbD) family.</text>
</comment>
<feature type="compositionally biased region" description="Basic and acidic residues" evidence="2">
    <location>
        <begin position="49"/>
        <end position="65"/>
    </location>
</feature>
<feature type="domain" description="CsbD-like" evidence="3">
    <location>
        <begin position="4"/>
        <end position="56"/>
    </location>
</feature>
<dbReference type="EMBL" id="LJTC01000013">
    <property type="protein sequence ID" value="KPM81763.1"/>
    <property type="molecule type" value="Genomic_DNA"/>
</dbReference>
<evidence type="ECO:0000313" key="4">
    <source>
        <dbReference type="EMBL" id="KPM81763.1"/>
    </source>
</evidence>
<evidence type="ECO:0000259" key="3">
    <source>
        <dbReference type="Pfam" id="PF05532"/>
    </source>
</evidence>
<dbReference type="PIRSF" id="PIRSF039008">
    <property type="entry name" value="YjbJ"/>
    <property type="match status" value="1"/>
</dbReference>
<dbReference type="PANTHER" id="PTHR34977">
    <property type="entry name" value="UPF0337 PROTEIN YJBJ"/>
    <property type="match status" value="1"/>
</dbReference>
<dbReference type="RefSeq" id="WP_054554301.1">
    <property type="nucleotide sequence ID" value="NZ_JAQPZS010000008.1"/>
</dbReference>
<comment type="caution">
    <text evidence="4">The sequence shown here is derived from an EMBL/GenBank/DDBJ whole genome shotgun (WGS) entry which is preliminary data.</text>
</comment>
<gene>
    <name evidence="4" type="ORF">AOG27_17570</name>
    <name evidence="5" type="ORF">PQI24_10485</name>
</gene>
<dbReference type="PANTHER" id="PTHR34977:SF1">
    <property type="entry name" value="UPF0337 PROTEIN YJBJ"/>
    <property type="match status" value="1"/>
</dbReference>
<evidence type="ECO:0000313" key="7">
    <source>
        <dbReference type="Proteomes" id="UP001377972"/>
    </source>
</evidence>
<dbReference type="Proteomes" id="UP001377972">
    <property type="component" value="Unassembled WGS sequence"/>
</dbReference>
<keyword evidence="7" id="KW-1185">Reference proteome</keyword>
<dbReference type="SUPFAM" id="SSF69047">
    <property type="entry name" value="Hypothetical protein YjbJ"/>
    <property type="match status" value="1"/>
</dbReference>
<sequence length="65" mass="7621">MNSDRLEGNWKELKGKAQRKWGDLTNDDLDKIEGSRKELVGKLQQKYGKSKEEAEREVNDFEKSH</sequence>
<dbReference type="OrthoDB" id="9796058at2"/>
<protein>
    <submittedName>
        <fullName evidence="5">CsbD family protein</fullName>
    </submittedName>
</protein>
<accession>A0A0P7DLY0</accession>
<dbReference type="InterPro" id="IPR050423">
    <property type="entry name" value="UPF0337_stress_rsp"/>
</dbReference>
<evidence type="ECO:0000256" key="2">
    <source>
        <dbReference type="SAM" id="MobiDB-lite"/>
    </source>
</evidence>
<dbReference type="Gene3D" id="1.10.1470.10">
    <property type="entry name" value="YjbJ"/>
    <property type="match status" value="1"/>
</dbReference>
<dbReference type="InterPro" id="IPR008462">
    <property type="entry name" value="CsbD"/>
</dbReference>
<evidence type="ECO:0000313" key="5">
    <source>
        <dbReference type="EMBL" id="MEJ6496463.1"/>
    </source>
</evidence>
<dbReference type="PATRIC" id="fig|570156.3.peg.1438"/>
<dbReference type="Proteomes" id="UP000050378">
    <property type="component" value="Unassembled WGS sequence"/>
</dbReference>
<dbReference type="InterPro" id="IPR026042">
    <property type="entry name" value="YjbJ"/>
</dbReference>